<sequence length="373" mass="38866">MSRSVMKIALIGAGGITRAHLPGLVSLGEVRVFSVEGAAELAAEWNLEVLPSYEEALAWADVVDICTPTHTHFELARQALEAGVDVICEKPLCRTSADAQTLVDIAASSGRVLLPAHVVRFFPAYVALHDAVQAGGIGELAVLRFARSGTYPAWSTWFGNEEHSGGLVMDLMIHDLDQARWLAGPVTSVFATQVETRAGGDNGAGGDGGGDADSASASSSDSAVPAASRIAGCHCILTHASGAISYIRGVWGAQSTVFETSFHVAGDGGYLEYESRDDYLIRTNGLDVSKRSIVPASNADDPYGNELREFVAHIEGRTTARVSALDGVMAVRLAEAALESIRTGKAVAFDEGAGGASACGEGVVCGCAKEDVK</sequence>
<feature type="compositionally biased region" description="Gly residues" evidence="1">
    <location>
        <begin position="200"/>
        <end position="211"/>
    </location>
</feature>
<dbReference type="Proteomes" id="UP000280444">
    <property type="component" value="Unassembled WGS sequence"/>
</dbReference>
<dbReference type="PANTHER" id="PTHR43377">
    <property type="entry name" value="BILIVERDIN REDUCTASE A"/>
    <property type="match status" value="1"/>
</dbReference>
<evidence type="ECO:0000259" key="2">
    <source>
        <dbReference type="Pfam" id="PF01408"/>
    </source>
</evidence>
<dbReference type="Gene3D" id="3.40.50.720">
    <property type="entry name" value="NAD(P)-binding Rossmann-like Domain"/>
    <property type="match status" value="1"/>
</dbReference>
<dbReference type="InterPro" id="IPR036291">
    <property type="entry name" value="NAD(P)-bd_dom_sf"/>
</dbReference>
<dbReference type="RefSeq" id="WP_124867638.1">
    <property type="nucleotide sequence ID" value="NZ_RQZF01000001.1"/>
</dbReference>
<evidence type="ECO:0000313" key="5">
    <source>
        <dbReference type="Proteomes" id="UP000280444"/>
    </source>
</evidence>
<name>A0A3P1SGV9_9ACTO</name>
<dbReference type="Gene3D" id="3.30.360.10">
    <property type="entry name" value="Dihydrodipicolinate Reductase, domain 2"/>
    <property type="match status" value="1"/>
</dbReference>
<dbReference type="Pfam" id="PF22725">
    <property type="entry name" value="GFO_IDH_MocA_C3"/>
    <property type="match status" value="1"/>
</dbReference>
<feature type="domain" description="GFO/IDH/MocA-like oxidoreductase" evidence="3">
    <location>
        <begin position="126"/>
        <end position="271"/>
    </location>
</feature>
<dbReference type="GO" id="GO:0000166">
    <property type="term" value="F:nucleotide binding"/>
    <property type="evidence" value="ECO:0007669"/>
    <property type="project" value="InterPro"/>
</dbReference>
<dbReference type="SUPFAM" id="SSF55347">
    <property type="entry name" value="Glyceraldehyde-3-phosphate dehydrogenase-like, C-terminal domain"/>
    <property type="match status" value="1"/>
</dbReference>
<dbReference type="SUPFAM" id="SSF51735">
    <property type="entry name" value="NAD(P)-binding Rossmann-fold domains"/>
    <property type="match status" value="1"/>
</dbReference>
<evidence type="ECO:0000256" key="1">
    <source>
        <dbReference type="SAM" id="MobiDB-lite"/>
    </source>
</evidence>
<dbReference type="AlphaFoldDB" id="A0A3P1SGV9"/>
<reference evidence="4 5" key="1">
    <citation type="submission" date="2018-11" db="EMBL/GenBank/DDBJ databases">
        <title>Genomes From Bacteria Associated with the Canine Oral Cavity: a Test Case for Automated Genome-Based Taxonomic Assignment.</title>
        <authorList>
            <person name="Coil D.A."/>
            <person name="Jospin G."/>
            <person name="Darling A.E."/>
            <person name="Wallis C."/>
            <person name="Davis I.J."/>
            <person name="Harris S."/>
            <person name="Eisen J.A."/>
            <person name="Holcombe L.J."/>
            <person name="O'Flynn C."/>
        </authorList>
    </citation>
    <scope>NUCLEOTIDE SEQUENCE [LARGE SCALE GENOMIC DNA]</scope>
    <source>
        <strain evidence="4 5">OH770</strain>
    </source>
</reference>
<dbReference type="InterPro" id="IPR055170">
    <property type="entry name" value="GFO_IDH_MocA-like_dom"/>
</dbReference>
<dbReference type="InterPro" id="IPR000683">
    <property type="entry name" value="Gfo/Idh/MocA-like_OxRdtase_N"/>
</dbReference>
<gene>
    <name evidence="4" type="ORF">EII11_00865</name>
</gene>
<dbReference type="EMBL" id="RQZF01000001">
    <property type="protein sequence ID" value="RRC96246.1"/>
    <property type="molecule type" value="Genomic_DNA"/>
</dbReference>
<proteinExistence type="predicted"/>
<feature type="region of interest" description="Disordered" evidence="1">
    <location>
        <begin position="197"/>
        <end position="220"/>
    </location>
</feature>
<dbReference type="InterPro" id="IPR051450">
    <property type="entry name" value="Gfo/Idh/MocA_Oxidoreductases"/>
</dbReference>
<accession>A0A3P1SGV9</accession>
<evidence type="ECO:0000259" key="3">
    <source>
        <dbReference type="Pfam" id="PF22725"/>
    </source>
</evidence>
<evidence type="ECO:0000313" key="4">
    <source>
        <dbReference type="EMBL" id="RRC96246.1"/>
    </source>
</evidence>
<dbReference type="PANTHER" id="PTHR43377:SF1">
    <property type="entry name" value="BILIVERDIN REDUCTASE A"/>
    <property type="match status" value="1"/>
</dbReference>
<organism evidence="4 5">
    <name type="scientific">Schaalia canis</name>
    <dbReference type="NCBI Taxonomy" id="100469"/>
    <lineage>
        <taxon>Bacteria</taxon>
        <taxon>Bacillati</taxon>
        <taxon>Actinomycetota</taxon>
        <taxon>Actinomycetes</taxon>
        <taxon>Actinomycetales</taxon>
        <taxon>Actinomycetaceae</taxon>
        <taxon>Schaalia</taxon>
    </lineage>
</organism>
<dbReference type="OrthoDB" id="256869at2"/>
<dbReference type="Pfam" id="PF01408">
    <property type="entry name" value="GFO_IDH_MocA"/>
    <property type="match status" value="1"/>
</dbReference>
<feature type="domain" description="Gfo/Idh/MocA-like oxidoreductase N-terminal" evidence="2">
    <location>
        <begin position="6"/>
        <end position="115"/>
    </location>
</feature>
<keyword evidence="5" id="KW-1185">Reference proteome</keyword>
<comment type="caution">
    <text evidence="4">The sequence shown here is derived from an EMBL/GenBank/DDBJ whole genome shotgun (WGS) entry which is preliminary data.</text>
</comment>
<protein>
    <submittedName>
        <fullName evidence="4">Gfo/Idh/MocA family oxidoreductase</fullName>
    </submittedName>
</protein>